<protein>
    <submittedName>
        <fullName evidence="3">Arsenite-activated ATPase ArsA</fullName>
    </submittedName>
</protein>
<evidence type="ECO:0000259" key="2">
    <source>
        <dbReference type="Pfam" id="PF02374"/>
    </source>
</evidence>
<dbReference type="AlphaFoldDB" id="H0UJH1"/>
<dbReference type="InterPro" id="IPR025723">
    <property type="entry name" value="ArsA/GET3_ATPase-like"/>
</dbReference>
<dbReference type="STRING" id="885272.JonanDRAFT_0429"/>
<evidence type="ECO:0000256" key="1">
    <source>
        <dbReference type="ARBA" id="ARBA00011040"/>
    </source>
</evidence>
<dbReference type="InterPro" id="IPR027417">
    <property type="entry name" value="P-loop_NTPase"/>
</dbReference>
<dbReference type="InterPro" id="IPR016300">
    <property type="entry name" value="ATPase_ArsA/GET3"/>
</dbReference>
<dbReference type="CDD" id="cd02035">
    <property type="entry name" value="ArsA"/>
    <property type="match status" value="1"/>
</dbReference>
<dbReference type="PANTHER" id="PTHR10803:SF3">
    <property type="entry name" value="ATPASE GET3"/>
    <property type="match status" value="1"/>
</dbReference>
<organism evidence="3 4">
    <name type="scientific">Jonquetella anthropi DSM 22815</name>
    <dbReference type="NCBI Taxonomy" id="885272"/>
    <lineage>
        <taxon>Bacteria</taxon>
        <taxon>Thermotogati</taxon>
        <taxon>Synergistota</taxon>
        <taxon>Synergistia</taxon>
        <taxon>Synergistales</taxon>
        <taxon>Dethiosulfovibrionaceae</taxon>
        <taxon>Jonquetella</taxon>
    </lineage>
</organism>
<reference evidence="3 4" key="1">
    <citation type="submission" date="2011-11" db="EMBL/GenBank/DDBJ databases">
        <title>The Noncontiguous Finished genome of Jonquetella anthropi DSM 22815.</title>
        <authorList>
            <consortium name="US DOE Joint Genome Institute (JGI-PGF)"/>
            <person name="Lucas S."/>
            <person name="Copeland A."/>
            <person name="Lapidus A."/>
            <person name="Glavina del Rio T."/>
            <person name="Dalin E."/>
            <person name="Tice H."/>
            <person name="Bruce D."/>
            <person name="Goodwin L."/>
            <person name="Pitluck S."/>
            <person name="Peters L."/>
            <person name="Mikhailova N."/>
            <person name="Held B."/>
            <person name="Kyrpides N."/>
            <person name="Mavromatis K."/>
            <person name="Ivanova N."/>
            <person name="Markowitz V."/>
            <person name="Cheng J.-F."/>
            <person name="Hugenholtz P."/>
            <person name="Woyke T."/>
            <person name="Wu D."/>
            <person name="Gronow S."/>
            <person name="Wellnitz S."/>
            <person name="Brambilla E."/>
            <person name="Klenk H.-P."/>
            <person name="Eisen J.A."/>
        </authorList>
    </citation>
    <scope>NUCLEOTIDE SEQUENCE [LARGE SCALE GENOMIC DNA]</scope>
    <source>
        <strain evidence="3 4">DSM 22815</strain>
    </source>
</reference>
<dbReference type="NCBIfam" id="TIGR00345">
    <property type="entry name" value="GET3_arsA_TRC40"/>
    <property type="match status" value="1"/>
</dbReference>
<dbReference type="PANTHER" id="PTHR10803">
    <property type="entry name" value="ARSENICAL PUMP-DRIVING ATPASE ARSENITE-TRANSLOCATING ATPASE"/>
    <property type="match status" value="1"/>
</dbReference>
<name>H0UJH1_9BACT</name>
<accession>H0UJH1</accession>
<dbReference type="Proteomes" id="UP000003806">
    <property type="component" value="Chromosome"/>
</dbReference>
<dbReference type="SUPFAM" id="SSF52540">
    <property type="entry name" value="P-loop containing nucleoside triphosphate hydrolases"/>
    <property type="match status" value="1"/>
</dbReference>
<evidence type="ECO:0000313" key="4">
    <source>
        <dbReference type="Proteomes" id="UP000003806"/>
    </source>
</evidence>
<proteinExistence type="inferred from homology"/>
<evidence type="ECO:0000313" key="3">
    <source>
        <dbReference type="EMBL" id="EHM12839.1"/>
    </source>
</evidence>
<feature type="domain" description="ArsA/GET3 Anion-transporting ATPase-like" evidence="2">
    <location>
        <begin position="4"/>
        <end position="310"/>
    </location>
</feature>
<dbReference type="Pfam" id="PF02374">
    <property type="entry name" value="ArsA_ATPase"/>
    <property type="match status" value="1"/>
</dbReference>
<keyword evidence="4" id="KW-1185">Reference proteome</keyword>
<dbReference type="GO" id="GO:0005524">
    <property type="term" value="F:ATP binding"/>
    <property type="evidence" value="ECO:0007669"/>
    <property type="project" value="InterPro"/>
</dbReference>
<comment type="similarity">
    <text evidence="1">Belongs to the arsA ATPase family.</text>
</comment>
<dbReference type="Gene3D" id="3.40.50.300">
    <property type="entry name" value="P-loop containing nucleotide triphosphate hydrolases"/>
    <property type="match status" value="1"/>
</dbReference>
<dbReference type="GO" id="GO:0016887">
    <property type="term" value="F:ATP hydrolysis activity"/>
    <property type="evidence" value="ECO:0007669"/>
    <property type="project" value="InterPro"/>
</dbReference>
<dbReference type="RefSeq" id="WP_008520368.1">
    <property type="nucleotide sequence ID" value="NZ_CM001376.1"/>
</dbReference>
<dbReference type="eggNOG" id="COG0003">
    <property type="taxonomic scope" value="Bacteria"/>
</dbReference>
<gene>
    <name evidence="3" type="ORF">JonanDRAFT_0429</name>
</gene>
<sequence length="317" mass="35352">MIRRYCFFGGKGGTGKTSLSSSWALKLARSGRKVLAVSTDPAHSLADAFGKAIGKQIVQLEPNLWAVEVDAAAAAQKYVAGIEASMTSLVSPAIVEDLRQQLRVSASSPGAEESALFDAFVDLMELADPSSESKKFETVVFDTAPTGHTLRLLELPELLGFWMSRLMEKRNQAMSLMRLAAAYEEDLASKVGDDPIYRILSRRRERFEWARERLTDKESTAFHIVLNAERMPILETERALQQLEKFGIPVGAFCVNRVIPEEAGEFFARHRGRQTECLKTIQEKFGGRGVLQIPWLDCDVQGVAELERIIPYLENLE</sequence>
<dbReference type="OrthoDB" id="9780677at2"/>
<dbReference type="EMBL" id="CM001376">
    <property type="protein sequence ID" value="EHM12839.1"/>
    <property type="molecule type" value="Genomic_DNA"/>
</dbReference>
<dbReference type="HOGENOM" id="CLU_040761_4_0_0"/>